<dbReference type="FunFam" id="1.10.510.10:FF:000008">
    <property type="entry name" value="Non-specific serine/threonine protein kinase"/>
    <property type="match status" value="1"/>
</dbReference>
<dbReference type="InterPro" id="IPR017892">
    <property type="entry name" value="Pkinase_C"/>
</dbReference>
<name>A0A8J8T5L9_HALGN</name>
<dbReference type="InterPro" id="IPR000719">
    <property type="entry name" value="Prot_kinase_dom"/>
</dbReference>
<keyword evidence="1" id="KW-0723">Serine/threonine-protein kinase</keyword>
<evidence type="ECO:0000256" key="6">
    <source>
        <dbReference type="ARBA" id="ARBA00022840"/>
    </source>
</evidence>
<dbReference type="AlphaFoldDB" id="A0A8J8T5L9"/>
<dbReference type="GO" id="GO:0005524">
    <property type="term" value="F:ATP binding"/>
    <property type="evidence" value="ECO:0007669"/>
    <property type="project" value="UniProtKB-KW"/>
</dbReference>
<evidence type="ECO:0000313" key="10">
    <source>
        <dbReference type="EMBL" id="TNV82233.1"/>
    </source>
</evidence>
<dbReference type="Proteomes" id="UP000785679">
    <property type="component" value="Unassembled WGS sequence"/>
</dbReference>
<dbReference type="PROSITE" id="PS00108">
    <property type="entry name" value="PROTEIN_KINASE_ST"/>
    <property type="match status" value="1"/>
</dbReference>
<dbReference type="CDD" id="cd05123">
    <property type="entry name" value="STKc_AGC"/>
    <property type="match status" value="1"/>
</dbReference>
<keyword evidence="6" id="KW-0067">ATP-binding</keyword>
<keyword evidence="4" id="KW-0547">Nucleotide-binding</keyword>
<dbReference type="Pfam" id="PF00069">
    <property type="entry name" value="Pkinase"/>
    <property type="match status" value="1"/>
</dbReference>
<dbReference type="InterPro" id="IPR008271">
    <property type="entry name" value="Ser/Thr_kinase_AS"/>
</dbReference>
<feature type="region of interest" description="Disordered" evidence="7">
    <location>
        <begin position="1"/>
        <end position="32"/>
    </location>
</feature>
<gene>
    <name evidence="10" type="ORF">FGO68_gene1383</name>
</gene>
<feature type="domain" description="AGC-kinase C-terminal" evidence="9">
    <location>
        <begin position="298"/>
        <end position="361"/>
    </location>
</feature>
<feature type="domain" description="Protein kinase" evidence="8">
    <location>
        <begin position="34"/>
        <end position="297"/>
    </location>
</feature>
<dbReference type="GO" id="GO:0004674">
    <property type="term" value="F:protein serine/threonine kinase activity"/>
    <property type="evidence" value="ECO:0007669"/>
    <property type="project" value="UniProtKB-KW"/>
</dbReference>
<dbReference type="InterPro" id="IPR045270">
    <property type="entry name" value="STKc_AGC"/>
</dbReference>
<dbReference type="PANTHER" id="PTHR24351">
    <property type="entry name" value="RIBOSOMAL PROTEIN S6 KINASE"/>
    <property type="match status" value="1"/>
</dbReference>
<dbReference type="SUPFAM" id="SSF56112">
    <property type="entry name" value="Protein kinase-like (PK-like)"/>
    <property type="match status" value="1"/>
</dbReference>
<keyword evidence="3" id="KW-0808">Transferase</keyword>
<dbReference type="SMART" id="SM00220">
    <property type="entry name" value="S_TKc"/>
    <property type="match status" value="1"/>
</dbReference>
<evidence type="ECO:0000259" key="9">
    <source>
        <dbReference type="PROSITE" id="PS51285"/>
    </source>
</evidence>
<protein>
    <submittedName>
        <fullName evidence="10">Uncharacterized protein</fullName>
    </submittedName>
</protein>
<evidence type="ECO:0000256" key="1">
    <source>
        <dbReference type="ARBA" id="ARBA00022527"/>
    </source>
</evidence>
<evidence type="ECO:0000256" key="5">
    <source>
        <dbReference type="ARBA" id="ARBA00022777"/>
    </source>
</evidence>
<keyword evidence="5" id="KW-0418">Kinase</keyword>
<dbReference type="InterPro" id="IPR011009">
    <property type="entry name" value="Kinase-like_dom_sf"/>
</dbReference>
<dbReference type="PROSITE" id="PS51285">
    <property type="entry name" value="AGC_KINASE_CTER"/>
    <property type="match status" value="1"/>
</dbReference>
<evidence type="ECO:0000256" key="2">
    <source>
        <dbReference type="ARBA" id="ARBA00022553"/>
    </source>
</evidence>
<evidence type="ECO:0000256" key="4">
    <source>
        <dbReference type="ARBA" id="ARBA00022741"/>
    </source>
</evidence>
<keyword evidence="2" id="KW-0597">Phosphoprotein</keyword>
<feature type="compositionally biased region" description="Low complexity" evidence="7">
    <location>
        <begin position="1"/>
        <end position="17"/>
    </location>
</feature>
<dbReference type="EMBL" id="RRYP01005217">
    <property type="protein sequence ID" value="TNV82233.1"/>
    <property type="molecule type" value="Genomic_DNA"/>
</dbReference>
<evidence type="ECO:0000256" key="7">
    <source>
        <dbReference type="SAM" id="MobiDB-lite"/>
    </source>
</evidence>
<organism evidence="10 11">
    <name type="scientific">Halteria grandinella</name>
    <dbReference type="NCBI Taxonomy" id="5974"/>
    <lineage>
        <taxon>Eukaryota</taxon>
        <taxon>Sar</taxon>
        <taxon>Alveolata</taxon>
        <taxon>Ciliophora</taxon>
        <taxon>Intramacronucleata</taxon>
        <taxon>Spirotrichea</taxon>
        <taxon>Stichotrichia</taxon>
        <taxon>Sporadotrichida</taxon>
        <taxon>Halteriidae</taxon>
        <taxon>Halteria</taxon>
    </lineage>
</organism>
<dbReference type="Gene3D" id="3.30.200.20">
    <property type="entry name" value="Phosphorylase Kinase, domain 1"/>
    <property type="match status" value="1"/>
</dbReference>
<accession>A0A8J8T5L9</accession>
<keyword evidence="11" id="KW-1185">Reference proteome</keyword>
<sequence length="361" mass="41401">MKGAGSTTASTTSSSSGFGDQFGEDYDPKSGFRDASRTLYAKKGDSKVFLVEKKDSKEVYAMKSLRKDVILDYDQVESTKLEKEILMQADHPFLVGMHYVFQTEPKIFFVMRFVRGGELFMHLRNATRFPEERAKFYAVQVALAIGHLHKKHIIYRDLKPENILMDEDGYICLTDFGLAKILTDNAQAFSFCGTPEYLAPEILNEKGHTFPVDWWALGILTYEMIVGFPPFYTGNSNNLKMYELIKKKPVYFPDPTRHKIKMSDECKDFITKLLEKDPANRLGTKSGIDEVMSHPFFADLNMDDLVNKRLEPPFKPKLSTDLFDVSNFDSQFTSEEAINSVIPQQKLDQIRKNMDQFEDFA</sequence>
<reference evidence="10" key="1">
    <citation type="submission" date="2019-06" db="EMBL/GenBank/DDBJ databases">
        <authorList>
            <person name="Zheng W."/>
        </authorList>
    </citation>
    <scope>NUCLEOTIDE SEQUENCE</scope>
    <source>
        <strain evidence="10">QDHG01</strain>
    </source>
</reference>
<evidence type="ECO:0000256" key="3">
    <source>
        <dbReference type="ARBA" id="ARBA00022679"/>
    </source>
</evidence>
<evidence type="ECO:0000259" key="8">
    <source>
        <dbReference type="PROSITE" id="PS50011"/>
    </source>
</evidence>
<dbReference type="Pfam" id="PF00433">
    <property type="entry name" value="Pkinase_C"/>
    <property type="match status" value="1"/>
</dbReference>
<evidence type="ECO:0000313" key="11">
    <source>
        <dbReference type="Proteomes" id="UP000785679"/>
    </source>
</evidence>
<comment type="caution">
    <text evidence="10">The sequence shown here is derived from an EMBL/GenBank/DDBJ whole genome shotgun (WGS) entry which is preliminary data.</text>
</comment>
<dbReference type="InterPro" id="IPR000961">
    <property type="entry name" value="AGC-kinase_C"/>
</dbReference>
<proteinExistence type="predicted"/>
<dbReference type="SMART" id="SM00133">
    <property type="entry name" value="S_TK_X"/>
    <property type="match status" value="1"/>
</dbReference>
<dbReference type="Gene3D" id="1.10.510.10">
    <property type="entry name" value="Transferase(Phosphotransferase) domain 1"/>
    <property type="match status" value="1"/>
</dbReference>
<dbReference type="OrthoDB" id="283727at2759"/>
<dbReference type="PROSITE" id="PS50011">
    <property type="entry name" value="PROTEIN_KINASE_DOM"/>
    <property type="match status" value="1"/>
</dbReference>